<name>A0AAV9KPI9_9SOLN</name>
<evidence type="ECO:0000313" key="3">
    <source>
        <dbReference type="Proteomes" id="UP001311915"/>
    </source>
</evidence>
<dbReference type="NCBIfam" id="TIGR01640">
    <property type="entry name" value="F_box_assoc_1"/>
    <property type="match status" value="1"/>
</dbReference>
<dbReference type="InterPro" id="IPR013187">
    <property type="entry name" value="F-box-assoc_dom_typ3"/>
</dbReference>
<reference evidence="2 3" key="1">
    <citation type="submission" date="2023-10" db="EMBL/GenBank/DDBJ databases">
        <title>Genome-Wide Identification Analysis in wild type Solanum Pinnatisectum Reveals Some Genes Defensing Phytophthora Infestans.</title>
        <authorList>
            <person name="Sun C."/>
        </authorList>
    </citation>
    <scope>NUCLEOTIDE SEQUENCE [LARGE SCALE GENOMIC DNA]</scope>
    <source>
        <strain evidence="2">LQN</strain>
        <tissue evidence="2">Leaf</tissue>
    </source>
</reference>
<organism evidence="2 3">
    <name type="scientific">Solanum pinnatisectum</name>
    <name type="common">tansyleaf nightshade</name>
    <dbReference type="NCBI Taxonomy" id="50273"/>
    <lineage>
        <taxon>Eukaryota</taxon>
        <taxon>Viridiplantae</taxon>
        <taxon>Streptophyta</taxon>
        <taxon>Embryophyta</taxon>
        <taxon>Tracheophyta</taxon>
        <taxon>Spermatophyta</taxon>
        <taxon>Magnoliopsida</taxon>
        <taxon>eudicotyledons</taxon>
        <taxon>Gunneridae</taxon>
        <taxon>Pentapetalae</taxon>
        <taxon>asterids</taxon>
        <taxon>lamiids</taxon>
        <taxon>Solanales</taxon>
        <taxon>Solanaceae</taxon>
        <taxon>Solanoideae</taxon>
        <taxon>Solaneae</taxon>
        <taxon>Solanum</taxon>
    </lineage>
</organism>
<dbReference type="PANTHER" id="PTHR31672:SF13">
    <property type="entry name" value="F-BOX PROTEIN CPR30-LIKE"/>
    <property type="match status" value="1"/>
</dbReference>
<dbReference type="AlphaFoldDB" id="A0AAV9KPI9"/>
<evidence type="ECO:0000313" key="2">
    <source>
        <dbReference type="EMBL" id="KAK4715312.1"/>
    </source>
</evidence>
<protein>
    <recommendedName>
        <fullName evidence="1">F-box associated beta-propeller type 3 domain-containing protein</fullName>
    </recommendedName>
</protein>
<proteinExistence type="predicted"/>
<dbReference type="Pfam" id="PF08268">
    <property type="entry name" value="FBA_3"/>
    <property type="match status" value="1"/>
</dbReference>
<comment type="caution">
    <text evidence="2">The sequence shown here is derived from an EMBL/GenBank/DDBJ whole genome shotgun (WGS) entry which is preliminary data.</text>
</comment>
<dbReference type="Proteomes" id="UP001311915">
    <property type="component" value="Unassembled WGS sequence"/>
</dbReference>
<accession>A0AAV9KPI9</accession>
<feature type="domain" description="F-box associated beta-propeller type 3" evidence="1">
    <location>
        <begin position="118"/>
        <end position="215"/>
    </location>
</feature>
<sequence>MKVQQTKTLKTRKPFCSKEVIVMDIKSSSCKRRRISHVTKMRIMDLPLTVCKLWYKLLSYDPLFVSMYQTRSLKFPCIYLIDGVGKPSLLKLKAEYNYYVHHCNRPIQLTIKFHYPLGRMFLVGLCNGLTCFVNGPTHIEKHSVYISNPLLGEYFELKLPQWETSVCCVTNGFCFSKASGKYKVLRLVVREITNLSEFEAYTLGVGEKWRNVGKIPSKKMTSFTPSILRQKMSSPCQLHRDW</sequence>
<dbReference type="InterPro" id="IPR017451">
    <property type="entry name" value="F-box-assoc_interact_dom"/>
</dbReference>
<dbReference type="InterPro" id="IPR050796">
    <property type="entry name" value="SCF_F-box_component"/>
</dbReference>
<gene>
    <name evidence="2" type="ORF">R3W88_013650</name>
</gene>
<dbReference type="PANTHER" id="PTHR31672">
    <property type="entry name" value="BNACNNG10540D PROTEIN"/>
    <property type="match status" value="1"/>
</dbReference>
<keyword evidence="3" id="KW-1185">Reference proteome</keyword>
<dbReference type="EMBL" id="JAWPEI010000009">
    <property type="protein sequence ID" value="KAK4715312.1"/>
    <property type="molecule type" value="Genomic_DNA"/>
</dbReference>
<evidence type="ECO:0000259" key="1">
    <source>
        <dbReference type="Pfam" id="PF08268"/>
    </source>
</evidence>